<evidence type="ECO:0008006" key="3">
    <source>
        <dbReference type="Google" id="ProtNLM"/>
    </source>
</evidence>
<gene>
    <name evidence="1" type="ORF">SAMN05444682_110220</name>
</gene>
<dbReference type="InterPro" id="IPR021428">
    <property type="entry name" value="DUF3078"/>
</dbReference>
<evidence type="ECO:0000313" key="1">
    <source>
        <dbReference type="EMBL" id="SFJ52552.1"/>
    </source>
</evidence>
<reference evidence="1 2" key="1">
    <citation type="submission" date="2016-10" db="EMBL/GenBank/DDBJ databases">
        <authorList>
            <person name="de Groot N.N."/>
        </authorList>
    </citation>
    <scope>NUCLEOTIDE SEQUENCE [LARGE SCALE GENOMIC DNA]</scope>
    <source>
        <strain evidence="1 2">RK1</strain>
    </source>
</reference>
<keyword evidence="2" id="KW-1185">Reference proteome</keyword>
<dbReference type="Proteomes" id="UP000198670">
    <property type="component" value="Unassembled WGS sequence"/>
</dbReference>
<organism evidence="1 2">
    <name type="scientific">Parapedobacter indicus</name>
    <dbReference type="NCBI Taxonomy" id="1477437"/>
    <lineage>
        <taxon>Bacteria</taxon>
        <taxon>Pseudomonadati</taxon>
        <taxon>Bacteroidota</taxon>
        <taxon>Sphingobacteriia</taxon>
        <taxon>Sphingobacteriales</taxon>
        <taxon>Sphingobacteriaceae</taxon>
        <taxon>Parapedobacter</taxon>
    </lineage>
</organism>
<name>A0A1I3S3A1_9SPHI</name>
<dbReference type="Pfam" id="PF11276">
    <property type="entry name" value="DUF3078"/>
    <property type="match status" value="1"/>
</dbReference>
<evidence type="ECO:0000313" key="2">
    <source>
        <dbReference type="Proteomes" id="UP000198670"/>
    </source>
</evidence>
<dbReference type="EMBL" id="FOQO01000010">
    <property type="protein sequence ID" value="SFJ52552.1"/>
    <property type="molecule type" value="Genomic_DNA"/>
</dbReference>
<protein>
    <recommendedName>
        <fullName evidence="3">DUF3078 domain-containing protein</fullName>
    </recommendedName>
</protein>
<accession>A0A1I3S3A1</accession>
<dbReference type="STRING" id="1477437.SAMN05444682_110220"/>
<dbReference type="AlphaFoldDB" id="A0A1I3S3A1"/>
<sequence length="352" mass="40167">MKSKSVDFRLPIQALLSGTERKNQQRLKRLQQIWHSFCFSNAFLNYFSQNLITMKKSLFLLGFAFVFTWQVQAQDSTPDTTWRIAGENTLLLNQSSFSNWAAGGINSFAANLVLNYDFNYKKAKWSWDNKVIAAYGLTKQKSIGWRKNDDRVILNSLLGYQAAERWLYTFYLNFNTQFADGFQYDGDDNRTLISTAFAPAYLSFGPGFAYKESDNFRFNLSPAAARFIFVTHDSLSNAGAFGVDPGSTSRFEFGASFDAYYKVNLMENISVENILKLYSNYLEDPQNIDLDYTLNLFMKVNDYISVNGGVQLLYDDNTLIPRMENGAILPGSERPTLQVRQVFGAGITYKFN</sequence>
<proteinExistence type="predicted"/>